<evidence type="ECO:0000256" key="1">
    <source>
        <dbReference type="SAM" id="MobiDB-lite"/>
    </source>
</evidence>
<sequence>MTKKIRKPRNKATLSSSANSATEPPLNPIDNSSSSRNEKPHSGGNNKVSTTMTENFLLDLSNDIGQLLTDYLTGTQVLKLLVATNELNLHKLSNYIQPHLINNQVEYLMSEPVEILKTVHQYEVFENLRKHCLEVICENPRILFESPNIKSLEKELIILLLKQDELGMEESDIWDFILKWGRSKVSNPLDNDVSNWTSNDFEELEKIICDLIPHVRWIQISSKMFLREYLLLTPSNNNQIGWGSTSHSFLFTFAKNDLNSGYIARVSKDIEIQKNAVYYKSDFGPAFGNLSIIDKSIHRNNDPDVYQNMNRILSDTKNIVDYEVYQVNVDNEAEASRVEG</sequence>
<gene>
    <name evidence="3" type="ORF">FCALED_LOCUS2087</name>
</gene>
<feature type="compositionally biased region" description="Basic residues" evidence="1">
    <location>
        <begin position="1"/>
        <end position="10"/>
    </location>
</feature>
<dbReference type="EMBL" id="CAJVPQ010000300">
    <property type="protein sequence ID" value="CAG8468212.1"/>
    <property type="molecule type" value="Genomic_DNA"/>
</dbReference>
<reference evidence="3" key="1">
    <citation type="submission" date="2021-06" db="EMBL/GenBank/DDBJ databases">
        <authorList>
            <person name="Kallberg Y."/>
            <person name="Tangrot J."/>
            <person name="Rosling A."/>
        </authorList>
    </citation>
    <scope>NUCLEOTIDE SEQUENCE</scope>
    <source>
        <strain evidence="3">UK204</strain>
    </source>
</reference>
<proteinExistence type="predicted"/>
<feature type="region of interest" description="Disordered" evidence="1">
    <location>
        <begin position="1"/>
        <end position="48"/>
    </location>
</feature>
<dbReference type="InterPro" id="IPR011705">
    <property type="entry name" value="BACK"/>
</dbReference>
<dbReference type="AlphaFoldDB" id="A0A9N8VVV9"/>
<dbReference type="Pfam" id="PF07707">
    <property type="entry name" value="BACK"/>
    <property type="match status" value="1"/>
</dbReference>
<evidence type="ECO:0000259" key="2">
    <source>
        <dbReference type="Pfam" id="PF07707"/>
    </source>
</evidence>
<protein>
    <submittedName>
        <fullName evidence="3">2117_t:CDS:1</fullName>
    </submittedName>
</protein>
<organism evidence="3 4">
    <name type="scientific">Funneliformis caledonium</name>
    <dbReference type="NCBI Taxonomy" id="1117310"/>
    <lineage>
        <taxon>Eukaryota</taxon>
        <taxon>Fungi</taxon>
        <taxon>Fungi incertae sedis</taxon>
        <taxon>Mucoromycota</taxon>
        <taxon>Glomeromycotina</taxon>
        <taxon>Glomeromycetes</taxon>
        <taxon>Glomerales</taxon>
        <taxon>Glomeraceae</taxon>
        <taxon>Funneliformis</taxon>
    </lineage>
</organism>
<keyword evidence="4" id="KW-1185">Reference proteome</keyword>
<name>A0A9N8VVV9_9GLOM</name>
<dbReference type="Proteomes" id="UP000789570">
    <property type="component" value="Unassembled WGS sequence"/>
</dbReference>
<feature type="domain" description="BACK" evidence="2">
    <location>
        <begin position="125"/>
        <end position="186"/>
    </location>
</feature>
<comment type="caution">
    <text evidence="3">The sequence shown here is derived from an EMBL/GenBank/DDBJ whole genome shotgun (WGS) entry which is preliminary data.</text>
</comment>
<accession>A0A9N8VVV9</accession>
<evidence type="ECO:0000313" key="4">
    <source>
        <dbReference type="Proteomes" id="UP000789570"/>
    </source>
</evidence>
<dbReference type="OrthoDB" id="10552570at2759"/>
<feature type="compositionally biased region" description="Polar residues" evidence="1">
    <location>
        <begin position="12"/>
        <end position="22"/>
    </location>
</feature>
<dbReference type="Gene3D" id="1.25.40.420">
    <property type="match status" value="1"/>
</dbReference>
<evidence type="ECO:0000313" key="3">
    <source>
        <dbReference type="EMBL" id="CAG8468212.1"/>
    </source>
</evidence>